<evidence type="ECO:0000256" key="2">
    <source>
        <dbReference type="ARBA" id="ARBA00022475"/>
    </source>
</evidence>
<keyword evidence="3 6" id="KW-0812">Transmembrane</keyword>
<evidence type="ECO:0000256" key="1">
    <source>
        <dbReference type="ARBA" id="ARBA00004651"/>
    </source>
</evidence>
<feature type="transmembrane region" description="Helical" evidence="6">
    <location>
        <begin position="308"/>
        <end position="328"/>
    </location>
</feature>
<gene>
    <name evidence="7" type="ORF">DMY87_01640</name>
</gene>
<keyword evidence="5 6" id="KW-0472">Membrane</keyword>
<evidence type="ECO:0000256" key="5">
    <source>
        <dbReference type="ARBA" id="ARBA00023136"/>
    </source>
</evidence>
<keyword evidence="4 6" id="KW-1133">Transmembrane helix</keyword>
<evidence type="ECO:0000256" key="3">
    <source>
        <dbReference type="ARBA" id="ARBA00022692"/>
    </source>
</evidence>
<dbReference type="InterPro" id="IPR050833">
    <property type="entry name" value="Poly_Biosynth_Transport"/>
</dbReference>
<sequence>MGSLARNTYYNISAFGLNTILSLVAVTVLVRGYGLDGYGLIILARLLLPSGVLGLLEAGLPEVTTRAVAAARATGDLTQIARRVLAASLMAAAIGAVAAAVLWLFAGGIVDLIFHSANAGRPALEQLVLVSALSLPLQLTGSVLRGAFEGSERFALVRSVEVLGNLSYLAVVAVMLVAYDTTSVDAALAYVWIWNVRSALYVGLVLFGGGSGVSFGARDIWSGNAAFLAHAFQLFSGKFFSMLLNFGPSIVLGIFSTVATVGSYEIVMRIPKVLKTVSGMFNGALLPFAARADALGDRASARRVVEEGTTLVVGLVAMLSVTIMIFSADVLRYWIGITDAELSLYLRVALVWPILVATIGIGSTMLMSRRSAAGAINRLSMLTTVGYFMLAIGLYPWLTWRAFVVALVVSQALTIPAYWRLQVREYEVNLAMWSAFAARFLLVAVFAFLLSLGIRSIAPVDGVLVLVAQAAFVALLIGAGIYYLAVPPDLRRANEEFLKRSLGRLRS</sequence>
<feature type="transmembrane region" description="Helical" evidence="6">
    <location>
        <begin position="37"/>
        <end position="56"/>
    </location>
</feature>
<keyword evidence="2" id="KW-1003">Cell membrane</keyword>
<accession>A0ABX5NVJ6</accession>
<dbReference type="RefSeq" id="WP_110789538.1">
    <property type="nucleotide sequence ID" value="NZ_QJRY01000001.1"/>
</dbReference>
<dbReference type="Proteomes" id="UP000247536">
    <property type="component" value="Unassembled WGS sequence"/>
</dbReference>
<evidence type="ECO:0008006" key="9">
    <source>
        <dbReference type="Google" id="ProtNLM"/>
    </source>
</evidence>
<evidence type="ECO:0000256" key="4">
    <source>
        <dbReference type="ARBA" id="ARBA00022989"/>
    </source>
</evidence>
<evidence type="ECO:0000313" key="7">
    <source>
        <dbReference type="EMBL" id="PYB77105.1"/>
    </source>
</evidence>
<proteinExistence type="predicted"/>
<reference evidence="7 8" key="1">
    <citation type="submission" date="2018-06" db="EMBL/GenBank/DDBJ databases">
        <title>Rhizobium wuzhouense sp. nov., isolated from roots of Oryza officinalis.</title>
        <authorList>
            <person name="Yuan T."/>
        </authorList>
    </citation>
    <scope>NUCLEOTIDE SEQUENCE [LARGE SCALE GENOMIC DNA]</scope>
    <source>
        <strain evidence="7 8">W44</strain>
    </source>
</reference>
<organism evidence="7 8">
    <name type="scientific">Rhizobium wuzhouense</name>
    <dbReference type="NCBI Taxonomy" id="1986026"/>
    <lineage>
        <taxon>Bacteria</taxon>
        <taxon>Pseudomonadati</taxon>
        <taxon>Pseudomonadota</taxon>
        <taxon>Alphaproteobacteria</taxon>
        <taxon>Hyphomicrobiales</taxon>
        <taxon>Rhizobiaceae</taxon>
        <taxon>Rhizobium/Agrobacterium group</taxon>
        <taxon>Rhizobium</taxon>
    </lineage>
</organism>
<feature type="transmembrane region" description="Helical" evidence="6">
    <location>
        <begin position="84"/>
        <end position="106"/>
    </location>
</feature>
<comment type="caution">
    <text evidence="7">The sequence shown here is derived from an EMBL/GenBank/DDBJ whole genome shotgun (WGS) entry which is preliminary data.</text>
</comment>
<feature type="transmembrane region" description="Helical" evidence="6">
    <location>
        <begin position="199"/>
        <end position="217"/>
    </location>
</feature>
<protein>
    <recommendedName>
        <fullName evidence="9">Lipopolysaccharide biosynthesis protein</fullName>
    </recommendedName>
</protein>
<feature type="transmembrane region" description="Helical" evidence="6">
    <location>
        <begin position="250"/>
        <end position="267"/>
    </location>
</feature>
<comment type="subcellular location">
    <subcellularLocation>
        <location evidence="1">Cell membrane</location>
        <topology evidence="1">Multi-pass membrane protein</topology>
    </subcellularLocation>
</comment>
<evidence type="ECO:0000256" key="6">
    <source>
        <dbReference type="SAM" id="Phobius"/>
    </source>
</evidence>
<dbReference type="PANTHER" id="PTHR30250:SF26">
    <property type="entry name" value="PSMA PROTEIN"/>
    <property type="match status" value="1"/>
</dbReference>
<evidence type="ECO:0000313" key="8">
    <source>
        <dbReference type="Proteomes" id="UP000247536"/>
    </source>
</evidence>
<feature type="transmembrane region" description="Helical" evidence="6">
    <location>
        <begin position="12"/>
        <end position="31"/>
    </location>
</feature>
<dbReference type="PANTHER" id="PTHR30250">
    <property type="entry name" value="PST FAMILY PREDICTED COLANIC ACID TRANSPORTER"/>
    <property type="match status" value="1"/>
</dbReference>
<keyword evidence="8" id="KW-1185">Reference proteome</keyword>
<feature type="transmembrane region" description="Helical" evidence="6">
    <location>
        <begin position="463"/>
        <end position="485"/>
    </location>
</feature>
<feature type="transmembrane region" description="Helical" evidence="6">
    <location>
        <begin position="348"/>
        <end position="367"/>
    </location>
</feature>
<feature type="transmembrane region" description="Helical" evidence="6">
    <location>
        <begin position="403"/>
        <end position="421"/>
    </location>
</feature>
<feature type="transmembrane region" description="Helical" evidence="6">
    <location>
        <begin position="433"/>
        <end position="457"/>
    </location>
</feature>
<name>A0ABX5NVJ6_9HYPH</name>
<dbReference type="EMBL" id="QJRY01000001">
    <property type="protein sequence ID" value="PYB77105.1"/>
    <property type="molecule type" value="Genomic_DNA"/>
</dbReference>
<feature type="transmembrane region" description="Helical" evidence="6">
    <location>
        <begin position="379"/>
        <end position="397"/>
    </location>
</feature>